<dbReference type="Pfam" id="PF00561">
    <property type="entry name" value="Abhydrolase_1"/>
    <property type="match status" value="1"/>
</dbReference>
<dbReference type="PANTHER" id="PTHR43798:SF31">
    <property type="entry name" value="AB HYDROLASE SUPERFAMILY PROTEIN YCLE"/>
    <property type="match status" value="1"/>
</dbReference>
<dbReference type="Gene3D" id="3.40.50.1820">
    <property type="entry name" value="alpha/beta hydrolase"/>
    <property type="match status" value="1"/>
</dbReference>
<dbReference type="EMBL" id="JADZGI010000002">
    <property type="protein sequence ID" value="MBH0114062.1"/>
    <property type="molecule type" value="Genomic_DNA"/>
</dbReference>
<organism evidence="3 4">
    <name type="scientific">Novosphingobium aureum</name>
    <dbReference type="NCBI Taxonomy" id="2792964"/>
    <lineage>
        <taxon>Bacteria</taxon>
        <taxon>Pseudomonadati</taxon>
        <taxon>Pseudomonadota</taxon>
        <taxon>Alphaproteobacteria</taxon>
        <taxon>Sphingomonadales</taxon>
        <taxon>Sphingomonadaceae</taxon>
        <taxon>Novosphingobium</taxon>
    </lineage>
</organism>
<dbReference type="InterPro" id="IPR029058">
    <property type="entry name" value="AB_hydrolase_fold"/>
</dbReference>
<evidence type="ECO:0000313" key="4">
    <source>
        <dbReference type="Proteomes" id="UP000617634"/>
    </source>
</evidence>
<dbReference type="RefSeq" id="WP_197165095.1">
    <property type="nucleotide sequence ID" value="NZ_JADZGI010000002.1"/>
</dbReference>
<evidence type="ECO:0000256" key="1">
    <source>
        <dbReference type="ARBA" id="ARBA00022801"/>
    </source>
</evidence>
<dbReference type="AlphaFoldDB" id="A0A931HDZ0"/>
<dbReference type="PRINTS" id="PR00111">
    <property type="entry name" value="ABHYDROLASE"/>
</dbReference>
<dbReference type="GO" id="GO:0016787">
    <property type="term" value="F:hydrolase activity"/>
    <property type="evidence" value="ECO:0007669"/>
    <property type="project" value="UniProtKB-KW"/>
</dbReference>
<reference evidence="3" key="1">
    <citation type="submission" date="2020-11" db="EMBL/GenBank/DDBJ databases">
        <title>Novosphingobium aureum sp. nov., a marine bacterium isolated from sediment of a salt flat.</title>
        <authorList>
            <person name="Yoo Y."/>
            <person name="Kim J.-J."/>
        </authorList>
    </citation>
    <scope>NUCLEOTIDE SEQUENCE</scope>
    <source>
        <strain evidence="3">YJ-S2-02</strain>
    </source>
</reference>
<gene>
    <name evidence="3" type="ORF">I5E68_14040</name>
</gene>
<dbReference type="InterPro" id="IPR000073">
    <property type="entry name" value="AB_hydrolase_1"/>
</dbReference>
<dbReference type="InterPro" id="IPR050266">
    <property type="entry name" value="AB_hydrolase_sf"/>
</dbReference>
<evidence type="ECO:0000313" key="3">
    <source>
        <dbReference type="EMBL" id="MBH0114062.1"/>
    </source>
</evidence>
<sequence>MQPAPIEIAAKTIDAGGIATHYYEAGQGTPLVLVHGGGAGADSWGNWKDCMPILARHFRVIAPDMIGFGKTDKPAPASEDNPDGYVYDQPGRNRHMADFLDAMGLSNVYYVGNSMGGATGIGVAVERPELIGRMVLMGSAGLPIPPKPSPDLMHNLRYDFTMEGMRRVIGGLTADGFVPTEELVKYRYDLVDTPEAQAALSAINAETRKGTLNYAEDYVARIKQPVLVVNGKQDGVSILPRAHKFLELIENSWGYIVPHCGHWAMIEATQDFCTAVIGFAGKDA</sequence>
<proteinExistence type="predicted"/>
<dbReference type="Proteomes" id="UP000617634">
    <property type="component" value="Unassembled WGS sequence"/>
</dbReference>
<keyword evidence="4" id="KW-1185">Reference proteome</keyword>
<protein>
    <submittedName>
        <fullName evidence="3">Alpha/beta fold hydrolase</fullName>
    </submittedName>
</protein>
<dbReference type="PANTHER" id="PTHR43798">
    <property type="entry name" value="MONOACYLGLYCEROL LIPASE"/>
    <property type="match status" value="1"/>
</dbReference>
<comment type="caution">
    <text evidence="3">The sequence shown here is derived from an EMBL/GenBank/DDBJ whole genome shotgun (WGS) entry which is preliminary data.</text>
</comment>
<dbReference type="SUPFAM" id="SSF53474">
    <property type="entry name" value="alpha/beta-Hydrolases"/>
    <property type="match status" value="1"/>
</dbReference>
<evidence type="ECO:0000259" key="2">
    <source>
        <dbReference type="Pfam" id="PF00561"/>
    </source>
</evidence>
<keyword evidence="1 3" id="KW-0378">Hydrolase</keyword>
<accession>A0A931HDZ0</accession>
<feature type="domain" description="AB hydrolase-1" evidence="2">
    <location>
        <begin position="30"/>
        <end position="268"/>
    </location>
</feature>
<name>A0A931HDZ0_9SPHN</name>
<dbReference type="GO" id="GO:0016020">
    <property type="term" value="C:membrane"/>
    <property type="evidence" value="ECO:0007669"/>
    <property type="project" value="TreeGrafter"/>
</dbReference>